<name>S9TY76_9TRYP</name>
<evidence type="ECO:0000313" key="3">
    <source>
        <dbReference type="EMBL" id="EPY23482.1"/>
    </source>
</evidence>
<keyword evidence="1" id="KW-0479">Metal-binding</keyword>
<dbReference type="OrthoDB" id="278555at2759"/>
<protein>
    <recommendedName>
        <fullName evidence="2">C2H2-type domain-containing protein</fullName>
    </recommendedName>
</protein>
<reference evidence="3 4" key="1">
    <citation type="journal article" date="2013" name="PLoS ONE">
        <title>Predicting the Proteins of Angomonas deanei, Strigomonas culicis and Their Respective Endosymbionts Reveals New Aspects of the Trypanosomatidae Family.</title>
        <authorList>
            <person name="Motta M.C."/>
            <person name="Martins A.C."/>
            <person name="de Souza S.S."/>
            <person name="Catta-Preta C.M."/>
            <person name="Silva R."/>
            <person name="Klein C.C."/>
            <person name="de Almeida L.G."/>
            <person name="de Lima Cunha O."/>
            <person name="Ciapina L.P."/>
            <person name="Brocchi M."/>
            <person name="Colabardini A.C."/>
            <person name="de Araujo Lima B."/>
            <person name="Machado C.R."/>
            <person name="de Almeida Soares C.M."/>
            <person name="Probst C.M."/>
            <person name="de Menezes C.B."/>
            <person name="Thompson C.E."/>
            <person name="Bartholomeu D.C."/>
            <person name="Gradia D.F."/>
            <person name="Pavoni D.P."/>
            <person name="Grisard E.C."/>
            <person name="Fantinatti-Garboggini F."/>
            <person name="Marchini F.K."/>
            <person name="Rodrigues-Luiz G.F."/>
            <person name="Wagner G."/>
            <person name="Goldman G.H."/>
            <person name="Fietto J.L."/>
            <person name="Elias M.C."/>
            <person name="Goldman M.H."/>
            <person name="Sagot M.F."/>
            <person name="Pereira M."/>
            <person name="Stoco P.H."/>
            <person name="de Mendonca-Neto R.P."/>
            <person name="Teixeira S.M."/>
            <person name="Maciel T.E."/>
            <person name="de Oliveira Mendes T.A."/>
            <person name="Urmenyi T.P."/>
            <person name="de Souza W."/>
            <person name="Schenkman S."/>
            <person name="de Vasconcelos A.T."/>
        </authorList>
    </citation>
    <scope>NUCLEOTIDE SEQUENCE [LARGE SCALE GENOMIC DNA]</scope>
</reference>
<dbReference type="PROSITE" id="PS50157">
    <property type="entry name" value="ZINC_FINGER_C2H2_2"/>
    <property type="match status" value="1"/>
</dbReference>
<evidence type="ECO:0000313" key="4">
    <source>
        <dbReference type="Proteomes" id="UP000015354"/>
    </source>
</evidence>
<evidence type="ECO:0000259" key="2">
    <source>
        <dbReference type="PROSITE" id="PS50157"/>
    </source>
</evidence>
<dbReference type="GO" id="GO:0008270">
    <property type="term" value="F:zinc ion binding"/>
    <property type="evidence" value="ECO:0007669"/>
    <property type="project" value="UniProtKB-KW"/>
</dbReference>
<dbReference type="AlphaFoldDB" id="S9TY76"/>
<proteinExistence type="predicted"/>
<evidence type="ECO:0000256" key="1">
    <source>
        <dbReference type="PROSITE-ProRule" id="PRU00042"/>
    </source>
</evidence>
<keyword evidence="1" id="KW-0862">Zinc</keyword>
<sequence length="414" mass="47067">MFTYSRMKCCFLSLLGSVPFSLCPLLFFSGLLLSLSLRLSNIRKKHTQDEFEFKREEWIINFQFFLSSRLRSPTFADASRVYQTVTAPSMIANTQYLLDGILWAINDHEEWYLESWMAIQNHIRDCSERYKEVAKQRREAKEAEPLPPGSEREGSYNAQVAVQDLYLSLCVVDIVFKNALGKKEEKLRLRIEEALPSLASEYVPLFDVATNVWVEEALHEYQSLLLNLLRSWHQIASSDTRRRMEDLIRFKLKHARDSIQSEASGGGPSADAWRDGLAVILRSTSGTVGGGSGAASSAAPATSASAQRNPNVVRQSIRGFLNSVFPQRPTEFTKFPCPHCGSFFKSEEVKNIHYRYHFYSHNTDQKSEKLVRLLYPTRSEFVDAVGRTDGSYVRVVEKLDDAYRNGAKGAMKLS</sequence>
<gene>
    <name evidence="3" type="ORF">STCU_07695</name>
</gene>
<dbReference type="InterPro" id="IPR013087">
    <property type="entry name" value="Znf_C2H2_type"/>
</dbReference>
<comment type="caution">
    <text evidence="3">The sequence shown here is derived from an EMBL/GenBank/DDBJ whole genome shotgun (WGS) entry which is preliminary data.</text>
</comment>
<keyword evidence="1" id="KW-0863">Zinc-finger</keyword>
<feature type="domain" description="C2H2-type" evidence="2">
    <location>
        <begin position="335"/>
        <end position="366"/>
    </location>
</feature>
<keyword evidence="4" id="KW-1185">Reference proteome</keyword>
<dbReference type="EMBL" id="ATMH01007695">
    <property type="protein sequence ID" value="EPY23482.1"/>
    <property type="molecule type" value="Genomic_DNA"/>
</dbReference>
<organism evidence="3 4">
    <name type="scientific">Strigomonas culicis</name>
    <dbReference type="NCBI Taxonomy" id="28005"/>
    <lineage>
        <taxon>Eukaryota</taxon>
        <taxon>Discoba</taxon>
        <taxon>Euglenozoa</taxon>
        <taxon>Kinetoplastea</taxon>
        <taxon>Metakinetoplastina</taxon>
        <taxon>Trypanosomatida</taxon>
        <taxon>Trypanosomatidae</taxon>
        <taxon>Strigomonadinae</taxon>
        <taxon>Strigomonas</taxon>
    </lineage>
</organism>
<dbReference type="PROSITE" id="PS00028">
    <property type="entry name" value="ZINC_FINGER_C2H2_1"/>
    <property type="match status" value="1"/>
</dbReference>
<dbReference type="Proteomes" id="UP000015354">
    <property type="component" value="Unassembled WGS sequence"/>
</dbReference>
<accession>S9TY76</accession>